<dbReference type="InterPro" id="IPR055348">
    <property type="entry name" value="DctQ"/>
</dbReference>
<comment type="caution">
    <text evidence="11">The sequence shown here is derived from an EMBL/GenBank/DDBJ whole genome shotgun (WGS) entry which is preliminary data.</text>
</comment>
<dbReference type="Proteomes" id="UP000658305">
    <property type="component" value="Unassembled WGS sequence"/>
</dbReference>
<feature type="transmembrane region" description="Helical" evidence="9">
    <location>
        <begin position="93"/>
        <end position="115"/>
    </location>
</feature>
<name>A0ABQ3FLG9_9RHOB</name>
<sequence>MRMERMTTFFDIVGRVSWLLAVVAKLLIGLLILFVVSDVVARNLGMRALTWAISASEYSLLYLTFLSMPWLVRNKGHVFVVFLRGLLPPAGRALLEKLMYIACIVLCLYLGWIAATSLSVAVAKGTYETRTFDMPKWAVFLPIMLGFGLSALEWLRFLLTPVSMYDINPTEMEGM</sequence>
<dbReference type="EMBL" id="BMYI01000010">
    <property type="protein sequence ID" value="GHC29024.1"/>
    <property type="molecule type" value="Genomic_DNA"/>
</dbReference>
<evidence type="ECO:0000256" key="6">
    <source>
        <dbReference type="ARBA" id="ARBA00022989"/>
    </source>
</evidence>
<dbReference type="PANTHER" id="PTHR35011">
    <property type="entry name" value="2,3-DIKETO-L-GULONATE TRAP TRANSPORTER SMALL PERMEASE PROTEIN YIAM"/>
    <property type="match status" value="1"/>
</dbReference>
<evidence type="ECO:0000256" key="9">
    <source>
        <dbReference type="RuleBase" id="RU369079"/>
    </source>
</evidence>
<keyword evidence="7 9" id="KW-0472">Membrane</keyword>
<evidence type="ECO:0000256" key="8">
    <source>
        <dbReference type="ARBA" id="ARBA00038436"/>
    </source>
</evidence>
<keyword evidence="6 9" id="KW-1133">Transmembrane helix</keyword>
<organism evidence="11 12">
    <name type="scientific">Gemmobacter nanjingensis</name>
    <dbReference type="NCBI Taxonomy" id="488454"/>
    <lineage>
        <taxon>Bacteria</taxon>
        <taxon>Pseudomonadati</taxon>
        <taxon>Pseudomonadota</taxon>
        <taxon>Alphaproteobacteria</taxon>
        <taxon>Rhodobacterales</taxon>
        <taxon>Paracoccaceae</taxon>
        <taxon>Gemmobacter</taxon>
    </lineage>
</organism>
<accession>A0ABQ3FLG9</accession>
<reference evidence="12" key="1">
    <citation type="journal article" date="2019" name="Int. J. Syst. Evol. Microbiol.">
        <title>The Global Catalogue of Microorganisms (GCM) 10K type strain sequencing project: providing services to taxonomists for standard genome sequencing and annotation.</title>
        <authorList>
            <consortium name="The Broad Institute Genomics Platform"/>
            <consortium name="The Broad Institute Genome Sequencing Center for Infectious Disease"/>
            <person name="Wu L."/>
            <person name="Ma J."/>
        </authorList>
    </citation>
    <scope>NUCLEOTIDE SEQUENCE [LARGE SCALE GENOMIC DNA]</scope>
    <source>
        <strain evidence="12">KCTC 23298</strain>
    </source>
</reference>
<dbReference type="PANTHER" id="PTHR35011:SF10">
    <property type="entry name" value="TRAP TRANSPORTER SMALL PERMEASE PROTEIN"/>
    <property type="match status" value="1"/>
</dbReference>
<keyword evidence="12" id="KW-1185">Reference proteome</keyword>
<evidence type="ECO:0000313" key="12">
    <source>
        <dbReference type="Proteomes" id="UP000658305"/>
    </source>
</evidence>
<protein>
    <recommendedName>
        <fullName evidence="9">TRAP transporter small permease protein</fullName>
    </recommendedName>
</protein>
<evidence type="ECO:0000256" key="4">
    <source>
        <dbReference type="ARBA" id="ARBA00022519"/>
    </source>
</evidence>
<keyword evidence="2 9" id="KW-0813">Transport</keyword>
<dbReference type="InterPro" id="IPR007387">
    <property type="entry name" value="TRAP_DctQ"/>
</dbReference>
<keyword evidence="5 9" id="KW-0812">Transmembrane</keyword>
<comment type="subunit">
    <text evidence="9">The complex comprises the extracytoplasmic solute receptor protein and the two transmembrane proteins.</text>
</comment>
<keyword evidence="4 9" id="KW-0997">Cell inner membrane</keyword>
<evidence type="ECO:0000256" key="7">
    <source>
        <dbReference type="ARBA" id="ARBA00023136"/>
    </source>
</evidence>
<evidence type="ECO:0000313" key="11">
    <source>
        <dbReference type="EMBL" id="GHC29024.1"/>
    </source>
</evidence>
<proteinExistence type="inferred from homology"/>
<gene>
    <name evidence="11" type="ORF">GCM10007291_31820</name>
</gene>
<evidence type="ECO:0000256" key="1">
    <source>
        <dbReference type="ARBA" id="ARBA00004429"/>
    </source>
</evidence>
<dbReference type="Pfam" id="PF04290">
    <property type="entry name" value="DctQ"/>
    <property type="match status" value="1"/>
</dbReference>
<feature type="domain" description="Tripartite ATP-independent periplasmic transporters DctQ component" evidence="10">
    <location>
        <begin position="31"/>
        <end position="159"/>
    </location>
</feature>
<feature type="transmembrane region" description="Helical" evidence="9">
    <location>
        <begin position="48"/>
        <end position="72"/>
    </location>
</feature>
<keyword evidence="3" id="KW-1003">Cell membrane</keyword>
<feature type="transmembrane region" description="Helical" evidence="9">
    <location>
        <begin position="12"/>
        <end position="36"/>
    </location>
</feature>
<evidence type="ECO:0000259" key="10">
    <source>
        <dbReference type="Pfam" id="PF04290"/>
    </source>
</evidence>
<evidence type="ECO:0000256" key="3">
    <source>
        <dbReference type="ARBA" id="ARBA00022475"/>
    </source>
</evidence>
<evidence type="ECO:0000256" key="2">
    <source>
        <dbReference type="ARBA" id="ARBA00022448"/>
    </source>
</evidence>
<evidence type="ECO:0000256" key="5">
    <source>
        <dbReference type="ARBA" id="ARBA00022692"/>
    </source>
</evidence>
<comment type="subcellular location">
    <subcellularLocation>
        <location evidence="1 9">Cell inner membrane</location>
        <topology evidence="1 9">Multi-pass membrane protein</topology>
    </subcellularLocation>
</comment>
<comment type="function">
    <text evidence="9">Part of the tripartite ATP-independent periplasmic (TRAP) transport system.</text>
</comment>
<feature type="transmembrane region" description="Helical" evidence="9">
    <location>
        <begin position="135"/>
        <end position="155"/>
    </location>
</feature>
<comment type="similarity">
    <text evidence="8 9">Belongs to the TRAP transporter small permease family.</text>
</comment>